<organism evidence="1 2">
    <name type="scientific">Agrobacterium rosae</name>
    <dbReference type="NCBI Taxonomy" id="1972867"/>
    <lineage>
        <taxon>Bacteria</taxon>
        <taxon>Pseudomonadati</taxon>
        <taxon>Pseudomonadota</taxon>
        <taxon>Alphaproteobacteria</taxon>
        <taxon>Hyphomicrobiales</taxon>
        <taxon>Rhizobiaceae</taxon>
        <taxon>Rhizobium/Agrobacterium group</taxon>
        <taxon>Agrobacterium</taxon>
    </lineage>
</organism>
<proteinExistence type="predicted"/>
<dbReference type="GeneID" id="86882765"/>
<sequence length="143" mass="15703">MNEPVWDFRTALALTSWPSVTDGHAEAYGLEINVTITVGGTMISGTVVSGHKYMQEISKAFRNANTDSPEIIETLAESFEAWAPVYHEPLKGPSIFALKPNYIHLRRARAFDGSGNPVPQNGMLWRGKIAAVDGFSMGEFKCN</sequence>
<accession>A0AAE5RSR2</accession>
<dbReference type="EMBL" id="NXEJ01000018">
    <property type="protein sequence ID" value="POO48432.1"/>
    <property type="molecule type" value="Genomic_DNA"/>
</dbReference>
<evidence type="ECO:0008006" key="3">
    <source>
        <dbReference type="Google" id="ProtNLM"/>
    </source>
</evidence>
<evidence type="ECO:0000313" key="1">
    <source>
        <dbReference type="EMBL" id="POO48432.1"/>
    </source>
</evidence>
<dbReference type="RefSeq" id="WP_103660488.1">
    <property type="nucleotide sequence ID" value="NZ_NXEJ01000018.1"/>
</dbReference>
<dbReference type="NCBIfam" id="NF041667">
    <property type="entry name" value="GvpU"/>
    <property type="match status" value="1"/>
</dbReference>
<evidence type="ECO:0000313" key="2">
    <source>
        <dbReference type="Proteomes" id="UP000237447"/>
    </source>
</evidence>
<name>A0AAE5RSR2_9HYPH</name>
<dbReference type="InterPro" id="IPR049644">
    <property type="entry name" value="GvpU-like"/>
</dbReference>
<gene>
    <name evidence="1" type="ORF">CPJ18_26275</name>
</gene>
<dbReference type="Proteomes" id="UP000237447">
    <property type="component" value="Unassembled WGS sequence"/>
</dbReference>
<protein>
    <recommendedName>
        <fullName evidence="3">Gas vesicle protein</fullName>
    </recommendedName>
</protein>
<comment type="caution">
    <text evidence="1">The sequence shown here is derived from an EMBL/GenBank/DDBJ whole genome shotgun (WGS) entry which is preliminary data.</text>
</comment>
<dbReference type="AlphaFoldDB" id="A0AAE5RSR2"/>
<reference evidence="1 2" key="1">
    <citation type="journal article" date="2018" name="Syst. Appl. Microbiol.">
        <title>Agrobacterium rosae sp. nov., isolated from galls on different agricultural crops.</title>
        <authorList>
            <person name="Kuzmanovic N."/>
            <person name="Pulawska J."/>
            <person name="Smalla K."/>
            <person name="Nesme X."/>
        </authorList>
    </citation>
    <scope>NUCLEOTIDE SEQUENCE [LARGE SCALE GENOMIC DNA]</scope>
    <source>
        <strain evidence="1 2">NCPPB 1650</strain>
    </source>
</reference>